<keyword evidence="5" id="KW-0788">Thiol protease</keyword>
<dbReference type="Pfam" id="PF14464">
    <property type="entry name" value="Prok-JAB"/>
    <property type="match status" value="1"/>
</dbReference>
<feature type="domain" description="NlpC/P60" evidence="8">
    <location>
        <begin position="89"/>
        <end position="253"/>
    </location>
</feature>
<dbReference type="GO" id="GO:0006508">
    <property type="term" value="P:proteolysis"/>
    <property type="evidence" value="ECO:0007669"/>
    <property type="project" value="UniProtKB-KW"/>
</dbReference>
<dbReference type="CDD" id="cd08073">
    <property type="entry name" value="MPN_NLPC_P60"/>
    <property type="match status" value="1"/>
</dbReference>
<evidence type="ECO:0000313" key="10">
    <source>
        <dbReference type="Proteomes" id="UP000199647"/>
    </source>
</evidence>
<sequence length="253" mass="28370">MSEFLSPSVIEAAQAHARAEYPKESCGLVVGGVYQPCFNYATAPEQDFEIASRVYKDALDTGALQAVLHSHPGGPFYPSERDMQSQIDMDLPWGIIVTDGERTSPPIVWGDSLPIAPVIGREFTHGIHDCYSLVRDTFRLGKERLSEQGIEDWPFDPIELPEVARSDGWWSGDQDLYADHFAKFGFTPVPLSEVRPGDCFLMGIRSEKLNHAGILLSNDLLLHHLPTRLSRREPVGIWARHAEIWVRYEGQNA</sequence>
<keyword evidence="4" id="KW-0378">Hydrolase</keyword>
<dbReference type="OrthoDB" id="1494599at2"/>
<reference evidence="9 10" key="1">
    <citation type="submission" date="2016-10" db="EMBL/GenBank/DDBJ databases">
        <authorList>
            <person name="de Groot N.N."/>
        </authorList>
    </citation>
    <scope>NUCLEOTIDE SEQUENCE [LARGE SCALE GENOMIC DNA]</scope>
    <source>
        <strain evidence="9 10">A52C2</strain>
    </source>
</reference>
<evidence type="ECO:0000256" key="7">
    <source>
        <dbReference type="ARBA" id="ARBA00023049"/>
    </source>
</evidence>
<organism evidence="9 10">
    <name type="scientific">Faunimonas pinastri</name>
    <dbReference type="NCBI Taxonomy" id="1855383"/>
    <lineage>
        <taxon>Bacteria</taxon>
        <taxon>Pseudomonadati</taxon>
        <taxon>Pseudomonadota</taxon>
        <taxon>Alphaproteobacteria</taxon>
        <taxon>Hyphomicrobiales</taxon>
        <taxon>Afifellaceae</taxon>
        <taxon>Faunimonas</taxon>
    </lineage>
</organism>
<comment type="similarity">
    <text evidence="1">Belongs to the peptidase C40 family.</text>
</comment>
<dbReference type="Gene3D" id="3.90.1720.10">
    <property type="entry name" value="endopeptidase domain like (from Nostoc punctiforme)"/>
    <property type="match status" value="1"/>
</dbReference>
<keyword evidence="7" id="KW-0482">Metalloprotease</keyword>
<dbReference type="RefSeq" id="WP_092498679.1">
    <property type="nucleotide sequence ID" value="NZ_FOFG01000014.1"/>
</dbReference>
<dbReference type="SUPFAM" id="SSF102712">
    <property type="entry name" value="JAB1/MPN domain"/>
    <property type="match status" value="1"/>
</dbReference>
<dbReference type="GO" id="GO:0008235">
    <property type="term" value="F:metalloexopeptidase activity"/>
    <property type="evidence" value="ECO:0007669"/>
    <property type="project" value="TreeGrafter"/>
</dbReference>
<evidence type="ECO:0000259" key="8">
    <source>
        <dbReference type="PROSITE" id="PS51935"/>
    </source>
</evidence>
<dbReference type="Pfam" id="PF00877">
    <property type="entry name" value="NLPC_P60"/>
    <property type="match status" value="1"/>
</dbReference>
<evidence type="ECO:0000256" key="5">
    <source>
        <dbReference type="ARBA" id="ARBA00022807"/>
    </source>
</evidence>
<keyword evidence="9" id="KW-0647">Proteasome</keyword>
<dbReference type="AlphaFoldDB" id="A0A1H9N298"/>
<keyword evidence="10" id="KW-1185">Reference proteome</keyword>
<evidence type="ECO:0000256" key="1">
    <source>
        <dbReference type="ARBA" id="ARBA00007074"/>
    </source>
</evidence>
<protein>
    <submittedName>
        <fullName evidence="9">Proteasome lid subunit RPN8/RPN11, contains Jab1/MPN metalloenzyme (JAMM) motif</fullName>
    </submittedName>
</protein>
<evidence type="ECO:0000256" key="3">
    <source>
        <dbReference type="ARBA" id="ARBA00022723"/>
    </source>
</evidence>
<evidence type="ECO:0000256" key="2">
    <source>
        <dbReference type="ARBA" id="ARBA00022670"/>
    </source>
</evidence>
<dbReference type="Gene3D" id="3.40.140.10">
    <property type="entry name" value="Cytidine Deaminase, domain 2"/>
    <property type="match status" value="1"/>
</dbReference>
<dbReference type="Proteomes" id="UP000199647">
    <property type="component" value="Unassembled WGS sequence"/>
</dbReference>
<accession>A0A1H9N298</accession>
<dbReference type="GO" id="GO:0008270">
    <property type="term" value="F:zinc ion binding"/>
    <property type="evidence" value="ECO:0007669"/>
    <property type="project" value="TreeGrafter"/>
</dbReference>
<keyword evidence="6" id="KW-0862">Zinc</keyword>
<dbReference type="PANTHER" id="PTHR34858:SF1">
    <property type="entry name" value="CYSO-CYSTEINE PEPTIDASE"/>
    <property type="match status" value="1"/>
</dbReference>
<proteinExistence type="inferred from homology"/>
<keyword evidence="2" id="KW-0645">Protease</keyword>
<dbReference type="InterPro" id="IPR051929">
    <property type="entry name" value="VirAsm_ModProt"/>
</dbReference>
<dbReference type="InterPro" id="IPR000064">
    <property type="entry name" value="NLP_P60_dom"/>
</dbReference>
<evidence type="ECO:0000313" key="9">
    <source>
        <dbReference type="EMBL" id="SER29897.1"/>
    </source>
</evidence>
<gene>
    <name evidence="9" type="ORF">SAMN05216548_114147</name>
</gene>
<keyword evidence="3" id="KW-0479">Metal-binding</keyword>
<dbReference type="SUPFAM" id="SSF54001">
    <property type="entry name" value="Cysteine proteinases"/>
    <property type="match status" value="1"/>
</dbReference>
<dbReference type="InterPro" id="IPR028090">
    <property type="entry name" value="JAB_dom_prok"/>
</dbReference>
<dbReference type="GO" id="GO:0000502">
    <property type="term" value="C:proteasome complex"/>
    <property type="evidence" value="ECO:0007669"/>
    <property type="project" value="UniProtKB-KW"/>
</dbReference>
<dbReference type="STRING" id="1855383.SAMN05216548_114147"/>
<evidence type="ECO:0000256" key="6">
    <source>
        <dbReference type="ARBA" id="ARBA00022833"/>
    </source>
</evidence>
<dbReference type="GO" id="GO:0008234">
    <property type="term" value="F:cysteine-type peptidase activity"/>
    <property type="evidence" value="ECO:0007669"/>
    <property type="project" value="UniProtKB-KW"/>
</dbReference>
<name>A0A1H9N298_9HYPH</name>
<dbReference type="PANTHER" id="PTHR34858">
    <property type="entry name" value="CYSO-CYSTEINE PEPTIDASE"/>
    <property type="match status" value="1"/>
</dbReference>
<evidence type="ECO:0000256" key="4">
    <source>
        <dbReference type="ARBA" id="ARBA00022801"/>
    </source>
</evidence>
<dbReference type="PROSITE" id="PS51935">
    <property type="entry name" value="NLPC_P60"/>
    <property type="match status" value="1"/>
</dbReference>
<dbReference type="EMBL" id="FOFG01000014">
    <property type="protein sequence ID" value="SER29897.1"/>
    <property type="molecule type" value="Genomic_DNA"/>
</dbReference>
<dbReference type="InterPro" id="IPR038765">
    <property type="entry name" value="Papain-like_cys_pep_sf"/>
</dbReference>